<dbReference type="Proteomes" id="UP000316621">
    <property type="component" value="Chromosome 3"/>
</dbReference>
<evidence type="ECO:0000256" key="1">
    <source>
        <dbReference type="ARBA" id="ARBA00004141"/>
    </source>
</evidence>
<dbReference type="EMBL" id="CM010717">
    <property type="protein sequence ID" value="RZC56537.1"/>
    <property type="molecule type" value="Genomic_DNA"/>
</dbReference>
<dbReference type="NCBIfam" id="TIGR03592">
    <property type="entry name" value="yidC_oxa1_cterm"/>
    <property type="match status" value="1"/>
</dbReference>
<evidence type="ECO:0000256" key="8">
    <source>
        <dbReference type="SAM" id="Phobius"/>
    </source>
</evidence>
<dbReference type="GO" id="GO:0032979">
    <property type="term" value="P:protein insertion into mitochondrial inner membrane from matrix"/>
    <property type="evidence" value="ECO:0007669"/>
    <property type="project" value="TreeGrafter"/>
</dbReference>
<feature type="transmembrane region" description="Helical" evidence="8">
    <location>
        <begin position="314"/>
        <end position="336"/>
    </location>
</feature>
<dbReference type="OrthoDB" id="2148490at2759"/>
<dbReference type="AlphaFoldDB" id="A0A4Y7J6T6"/>
<dbReference type="GO" id="GO:0032977">
    <property type="term" value="F:membrane insertase activity"/>
    <property type="evidence" value="ECO:0007669"/>
    <property type="project" value="InterPro"/>
</dbReference>
<dbReference type="OMA" id="FSRGNRH"/>
<comment type="subcellular location">
    <subcellularLocation>
        <location evidence="1 6">Membrane</location>
        <topology evidence="1 6">Multi-pass membrane protein</topology>
    </subcellularLocation>
</comment>
<dbReference type="Gramene" id="RZC56537">
    <property type="protein sequence ID" value="RZC56537"/>
    <property type="gene ID" value="C5167_015395"/>
</dbReference>
<dbReference type="CDD" id="cd20069">
    <property type="entry name" value="5TM_Oxa1-like"/>
    <property type="match status" value="1"/>
</dbReference>
<evidence type="ECO:0000256" key="2">
    <source>
        <dbReference type="ARBA" id="ARBA00010583"/>
    </source>
</evidence>
<feature type="region of interest" description="Disordered" evidence="7">
    <location>
        <begin position="390"/>
        <end position="429"/>
    </location>
</feature>
<reference evidence="10 11" key="1">
    <citation type="journal article" date="2018" name="Science">
        <title>The opium poppy genome and morphinan production.</title>
        <authorList>
            <person name="Guo L."/>
            <person name="Winzer T."/>
            <person name="Yang X."/>
            <person name="Li Y."/>
            <person name="Ning Z."/>
            <person name="He Z."/>
            <person name="Teodor R."/>
            <person name="Lu Y."/>
            <person name="Bowser T.A."/>
            <person name="Graham I.A."/>
            <person name="Ye K."/>
        </authorList>
    </citation>
    <scope>NUCLEOTIDE SEQUENCE [LARGE SCALE GENOMIC DNA]</scope>
    <source>
        <strain evidence="11">cv. HN1</strain>
        <tissue evidence="10">Leaves</tissue>
    </source>
</reference>
<evidence type="ECO:0000256" key="3">
    <source>
        <dbReference type="ARBA" id="ARBA00022692"/>
    </source>
</evidence>
<protein>
    <recommendedName>
        <fullName evidence="9">Membrane insertase YidC/Oxa/ALB C-terminal domain-containing protein</fullName>
    </recommendedName>
</protein>
<dbReference type="STRING" id="3469.A0A4Y7J6T6"/>
<feature type="compositionally biased region" description="Polar residues" evidence="7">
    <location>
        <begin position="403"/>
        <end position="413"/>
    </location>
</feature>
<dbReference type="InterPro" id="IPR028055">
    <property type="entry name" value="YidC/Oxa/ALB_C"/>
</dbReference>
<dbReference type="PANTHER" id="PTHR12428">
    <property type="entry name" value="OXA1"/>
    <property type="match status" value="1"/>
</dbReference>
<evidence type="ECO:0000256" key="7">
    <source>
        <dbReference type="SAM" id="MobiDB-lite"/>
    </source>
</evidence>
<feature type="transmembrane region" description="Helical" evidence="8">
    <location>
        <begin position="225"/>
        <end position="249"/>
    </location>
</feature>
<comment type="similarity">
    <text evidence="6">Belongs to the OXA1/ALB3/YidC family.</text>
</comment>
<evidence type="ECO:0000256" key="6">
    <source>
        <dbReference type="RuleBase" id="RU003945"/>
    </source>
</evidence>
<dbReference type="GO" id="GO:0005743">
    <property type="term" value="C:mitochondrial inner membrane"/>
    <property type="evidence" value="ECO:0007669"/>
    <property type="project" value="TreeGrafter"/>
</dbReference>
<evidence type="ECO:0000259" key="9">
    <source>
        <dbReference type="Pfam" id="PF02096"/>
    </source>
</evidence>
<keyword evidence="11" id="KW-1185">Reference proteome</keyword>
<feature type="transmembrane region" description="Helical" evidence="8">
    <location>
        <begin position="275"/>
        <end position="293"/>
    </location>
</feature>
<evidence type="ECO:0000256" key="5">
    <source>
        <dbReference type="ARBA" id="ARBA00023136"/>
    </source>
</evidence>
<dbReference type="Pfam" id="PF02096">
    <property type="entry name" value="60KD_IMP"/>
    <property type="match status" value="1"/>
</dbReference>
<dbReference type="PANTHER" id="PTHR12428:SF34">
    <property type="entry name" value="MITOCHONDRIAL INNER MEMBRANE PROTEIN OXA1-LIKE"/>
    <property type="match status" value="1"/>
</dbReference>
<keyword evidence="4 8" id="KW-1133">Transmembrane helix</keyword>
<evidence type="ECO:0000256" key="4">
    <source>
        <dbReference type="ARBA" id="ARBA00022989"/>
    </source>
</evidence>
<dbReference type="InterPro" id="IPR001708">
    <property type="entry name" value="YidC/ALB3/OXA1/COX18"/>
</dbReference>
<evidence type="ECO:0000313" key="11">
    <source>
        <dbReference type="Proteomes" id="UP000316621"/>
    </source>
</evidence>
<gene>
    <name evidence="10" type="ORF">C5167_015395</name>
</gene>
<accession>A0A4Y7J6T6</accession>
<keyword evidence="5 8" id="KW-0472">Membrane</keyword>
<organism evidence="10 11">
    <name type="scientific">Papaver somniferum</name>
    <name type="common">Opium poppy</name>
    <dbReference type="NCBI Taxonomy" id="3469"/>
    <lineage>
        <taxon>Eukaryota</taxon>
        <taxon>Viridiplantae</taxon>
        <taxon>Streptophyta</taxon>
        <taxon>Embryophyta</taxon>
        <taxon>Tracheophyta</taxon>
        <taxon>Spermatophyta</taxon>
        <taxon>Magnoliopsida</taxon>
        <taxon>Ranunculales</taxon>
        <taxon>Papaveraceae</taxon>
        <taxon>Papaveroideae</taxon>
        <taxon>Papaver</taxon>
    </lineage>
</organism>
<comment type="similarity">
    <text evidence="2">Belongs to the OXA1/ALB3/YidC (TC 2.A.9.2) family.</text>
</comment>
<name>A0A4Y7J6T6_PAPSO</name>
<sequence length="429" mass="47212">MACRRSISTRVILFSKRLHPSFGYITHKDDDNKCQPPAIDPSRPTVSNPVQRKNTCMNNIFAGLGAFQRGGSSSFSFVPGIGSSFCSYSTGAIGGGSDKIEYIGDVTEILTETSAELAASQVPVVSEVSIAAADSFFSIAALQHLIDFNHSMTGFDWWASIAFTTLMIRLVTLPLSIHQLKASAKLSLMKPELEALKAEMQNMAMDPKLHAEGQRRMKALFKKHGVSPFTPMKGLLIQGPIMISFFLAINNMVEKVPSFKEGGVLWFTDLTTPDSLYIFPMLTALSFLLTVECNMQEGMEGNPNAGMMKNFSRLIAVVTVPFTMSFPKAIFCYWVTSNTFSLIYGLVIKRPQVRNVLGLPDLPPPSTTSTPQQSISELYKSFTAKQAPPALIAEPEKIPECKPTSSSVMSQRIRSLEKKVKGKKKNKKR</sequence>
<evidence type="ECO:0000313" key="10">
    <source>
        <dbReference type="EMBL" id="RZC56537.1"/>
    </source>
</evidence>
<proteinExistence type="inferred from homology"/>
<feature type="domain" description="Membrane insertase YidC/Oxa/ALB C-terminal" evidence="9">
    <location>
        <begin position="157"/>
        <end position="350"/>
    </location>
</feature>
<feature type="compositionally biased region" description="Basic residues" evidence="7">
    <location>
        <begin position="420"/>
        <end position="429"/>
    </location>
</feature>
<keyword evidence="3 6" id="KW-0812">Transmembrane</keyword>